<dbReference type="EMBL" id="BAUV01000059">
    <property type="protein sequence ID" value="GAE37212.1"/>
    <property type="molecule type" value="Genomic_DNA"/>
</dbReference>
<sequence>MKRYGRLLFCMAMSLLVLAGCGSSSNNLKETDWEPTIYESVNTLDGVSMTIKEGTVSSTELTLILENNSDKQCIYGESYLLEKNIEGNWYQVPVTLDGEYGFVDIGYELNSSDVKEWPVDWAWLYGSLNKGHYRIVKDILDFREAGDYDHHYLTAEFIID</sequence>
<feature type="domain" description="Bacterial Ig-like" evidence="2">
    <location>
        <begin position="45"/>
        <end position="149"/>
    </location>
</feature>
<keyword evidence="4" id="KW-1185">Reference proteome</keyword>
<name>W4QZ71_HALA3</name>
<gene>
    <name evidence="3" type="ORF">JCM9157_4480</name>
</gene>
<evidence type="ECO:0000259" key="2">
    <source>
        <dbReference type="Pfam" id="PF20251"/>
    </source>
</evidence>
<accession>W4QZ71</accession>
<feature type="chain" id="PRO_5038892692" description="Bacterial Ig-like domain-containing protein" evidence="1">
    <location>
        <begin position="20"/>
        <end position="160"/>
    </location>
</feature>
<organism evidence="3 4">
    <name type="scientific">Halalkalibacter akibai (strain ATCC 43226 / DSM 21942 / CIP 109018 / JCM 9157 / 1139)</name>
    <name type="common">Bacillus akibai</name>
    <dbReference type="NCBI Taxonomy" id="1236973"/>
    <lineage>
        <taxon>Bacteria</taxon>
        <taxon>Bacillati</taxon>
        <taxon>Bacillota</taxon>
        <taxon>Bacilli</taxon>
        <taxon>Bacillales</taxon>
        <taxon>Bacillaceae</taxon>
        <taxon>Halalkalibacter</taxon>
    </lineage>
</organism>
<comment type="caution">
    <text evidence="3">The sequence shown here is derived from an EMBL/GenBank/DDBJ whole genome shotgun (WGS) entry which is preliminary data.</text>
</comment>
<protein>
    <recommendedName>
        <fullName evidence="2">Bacterial Ig-like domain-containing protein</fullName>
    </recommendedName>
</protein>
<dbReference type="STRING" id="1236973.JCM9157_4480"/>
<dbReference type="AlphaFoldDB" id="W4QZ71"/>
<dbReference type="OrthoDB" id="9779098at2"/>
<keyword evidence="1" id="KW-0732">Signal</keyword>
<feature type="signal peptide" evidence="1">
    <location>
        <begin position="1"/>
        <end position="19"/>
    </location>
</feature>
<proteinExistence type="predicted"/>
<dbReference type="PROSITE" id="PS51257">
    <property type="entry name" value="PROKAR_LIPOPROTEIN"/>
    <property type="match status" value="1"/>
</dbReference>
<dbReference type="Pfam" id="PF20251">
    <property type="entry name" value="Big_14"/>
    <property type="match status" value="1"/>
</dbReference>
<evidence type="ECO:0000256" key="1">
    <source>
        <dbReference type="SAM" id="SignalP"/>
    </source>
</evidence>
<evidence type="ECO:0000313" key="4">
    <source>
        <dbReference type="Proteomes" id="UP000018896"/>
    </source>
</evidence>
<dbReference type="InterPro" id="IPR046878">
    <property type="entry name" value="Big_14"/>
</dbReference>
<dbReference type="eggNOG" id="ENOG5031B4J">
    <property type="taxonomic scope" value="Bacteria"/>
</dbReference>
<dbReference type="Proteomes" id="UP000018896">
    <property type="component" value="Unassembled WGS sequence"/>
</dbReference>
<evidence type="ECO:0000313" key="3">
    <source>
        <dbReference type="EMBL" id="GAE37212.1"/>
    </source>
</evidence>
<dbReference type="RefSeq" id="WP_035667700.1">
    <property type="nucleotide sequence ID" value="NZ_BAUV01000059.1"/>
</dbReference>
<reference evidence="3 4" key="1">
    <citation type="journal article" date="2014" name="Genome Announc.">
        <title>Draft Genome Sequences of Three Alkaliphilic Bacillus Strains, Bacillus wakoensis JCM 9140T, Bacillus akibai JCM 9157T, and Bacillus hemicellulosilyticus JCM 9152T.</title>
        <authorList>
            <person name="Yuki M."/>
            <person name="Oshima K."/>
            <person name="Suda W."/>
            <person name="Oshida Y."/>
            <person name="Kitamura K."/>
            <person name="Iida T."/>
            <person name="Hattori M."/>
            <person name="Ohkuma M."/>
        </authorList>
    </citation>
    <scope>NUCLEOTIDE SEQUENCE [LARGE SCALE GENOMIC DNA]</scope>
    <source>
        <strain evidence="3 4">JCM 9157</strain>
    </source>
</reference>